<evidence type="ECO:0000313" key="5">
    <source>
        <dbReference type="EMBL" id="MBB5638232.1"/>
    </source>
</evidence>
<dbReference type="Gene3D" id="1.50.10.100">
    <property type="entry name" value="Chondroitin AC/alginate lyase"/>
    <property type="match status" value="1"/>
</dbReference>
<feature type="chain" id="PRO_5031194833" description="Alginate lyase domain-containing protein" evidence="3">
    <location>
        <begin position="23"/>
        <end position="385"/>
    </location>
</feature>
<keyword evidence="1 3" id="KW-0732">Signal</keyword>
<feature type="signal peptide" evidence="3">
    <location>
        <begin position="1"/>
        <end position="22"/>
    </location>
</feature>
<proteinExistence type="predicted"/>
<dbReference type="GO" id="GO:0016829">
    <property type="term" value="F:lyase activity"/>
    <property type="evidence" value="ECO:0007669"/>
    <property type="project" value="UniProtKB-KW"/>
</dbReference>
<evidence type="ECO:0000313" key="6">
    <source>
        <dbReference type="Proteomes" id="UP000537204"/>
    </source>
</evidence>
<evidence type="ECO:0000256" key="1">
    <source>
        <dbReference type="ARBA" id="ARBA00022729"/>
    </source>
</evidence>
<accession>A0A7W8ZQC9</accession>
<organism evidence="5 6">
    <name type="scientific">Pedobacter cryoconitis</name>
    <dbReference type="NCBI Taxonomy" id="188932"/>
    <lineage>
        <taxon>Bacteria</taxon>
        <taxon>Pseudomonadati</taxon>
        <taxon>Bacteroidota</taxon>
        <taxon>Sphingobacteriia</taxon>
        <taxon>Sphingobacteriales</taxon>
        <taxon>Sphingobacteriaceae</taxon>
        <taxon>Pedobacter</taxon>
    </lineage>
</organism>
<dbReference type="AlphaFoldDB" id="A0A7W8ZQC9"/>
<evidence type="ECO:0000256" key="3">
    <source>
        <dbReference type="SAM" id="SignalP"/>
    </source>
</evidence>
<dbReference type="SUPFAM" id="SSF48230">
    <property type="entry name" value="Chondroitin AC/alginate lyase"/>
    <property type="match status" value="1"/>
</dbReference>
<gene>
    <name evidence="5" type="ORF">HDE68_004158</name>
</gene>
<dbReference type="Proteomes" id="UP000537204">
    <property type="component" value="Unassembled WGS sequence"/>
</dbReference>
<dbReference type="InterPro" id="IPR008929">
    <property type="entry name" value="Chondroitin_lyas"/>
</dbReference>
<keyword evidence="2" id="KW-0456">Lyase</keyword>
<dbReference type="GO" id="GO:0042597">
    <property type="term" value="C:periplasmic space"/>
    <property type="evidence" value="ECO:0007669"/>
    <property type="project" value="InterPro"/>
</dbReference>
<comment type="caution">
    <text evidence="5">The sequence shown here is derived from an EMBL/GenBank/DDBJ whole genome shotgun (WGS) entry which is preliminary data.</text>
</comment>
<reference evidence="5 6" key="1">
    <citation type="submission" date="2020-08" db="EMBL/GenBank/DDBJ databases">
        <title>Genomic Encyclopedia of Type Strains, Phase IV (KMG-V): Genome sequencing to study the core and pangenomes of soil and plant-associated prokaryotes.</title>
        <authorList>
            <person name="Whitman W."/>
        </authorList>
    </citation>
    <scope>NUCLEOTIDE SEQUENCE [LARGE SCALE GENOMIC DNA]</scope>
    <source>
        <strain evidence="5 6">S3M1</strain>
    </source>
</reference>
<evidence type="ECO:0000259" key="4">
    <source>
        <dbReference type="Pfam" id="PF05426"/>
    </source>
</evidence>
<feature type="domain" description="Alginate lyase" evidence="4">
    <location>
        <begin position="105"/>
        <end position="321"/>
    </location>
</feature>
<protein>
    <recommendedName>
        <fullName evidence="4">Alginate lyase domain-containing protein</fullName>
    </recommendedName>
</protein>
<sequence length="385" mass="42034">MKMNKTKSWLLCLGLVTLTAFLIECKKSVAADSGNNQVGNVNTSSTQVAFVHPGLLNTQASLDLVASQVNGGDADRTAAYQKVTDFINSHQYPTSFPATVVVGSNGATSPSKNQIRNDSELVYATALRWAKTGNSAYAAQAIAILNGWAKNFKNYGLLDSSTNPNQPDLEASWTTPGFVAAAEIIRYYKVNGQSAGWSEADIAQFSAFITLVKDNYINKIPQYNNNWDASAGYAKMAIGIFLNSTSVYQNGYDFIKTNLPIVINADGTLPELCVRKDCVHYQYSLTAFAYAAELARIQGDNSIWTANSNLISKGYDFMRKAYNRTTGCDYCTINSPVFPGTEVAYNYYKTANLKSLREMQTPLGVPNDNTFLGFTTYTHFGVAGL</sequence>
<dbReference type="Pfam" id="PF05426">
    <property type="entry name" value="Alginate_lyase"/>
    <property type="match status" value="1"/>
</dbReference>
<dbReference type="EMBL" id="JACHCE010000007">
    <property type="protein sequence ID" value="MBB5638232.1"/>
    <property type="molecule type" value="Genomic_DNA"/>
</dbReference>
<evidence type="ECO:0000256" key="2">
    <source>
        <dbReference type="ARBA" id="ARBA00023239"/>
    </source>
</evidence>
<dbReference type="InterPro" id="IPR008397">
    <property type="entry name" value="Alginate_lyase_dom"/>
</dbReference>
<name>A0A7W8ZQC9_9SPHI</name>